<dbReference type="AlphaFoldDB" id="A0A6V8NQ71"/>
<evidence type="ECO:0000313" key="14">
    <source>
        <dbReference type="Proteomes" id="UP000576480"/>
    </source>
</evidence>
<dbReference type="Pfam" id="PF00830">
    <property type="entry name" value="Ribosomal_L28"/>
    <property type="match status" value="1"/>
</dbReference>
<dbReference type="GO" id="GO:0006412">
    <property type="term" value="P:translation"/>
    <property type="evidence" value="ECO:0007669"/>
    <property type="project" value="UniProtKB-UniRule"/>
</dbReference>
<comment type="similarity">
    <text evidence="1 5">Belongs to the bacterial ribosomal protein bL28 family.</text>
</comment>
<name>A0A6V8NQ71_9ACTN</name>
<proteinExistence type="inferred from homology"/>
<accession>A0A6V8NQ71</accession>
<evidence type="ECO:0000256" key="3">
    <source>
        <dbReference type="ARBA" id="ARBA00023274"/>
    </source>
</evidence>
<evidence type="ECO:0000313" key="12">
    <source>
        <dbReference type="Proteomes" id="UP000569018"/>
    </source>
</evidence>
<dbReference type="InterPro" id="IPR037147">
    <property type="entry name" value="Ribosomal_bL28_sf"/>
</dbReference>
<evidence type="ECO:0000313" key="8">
    <source>
        <dbReference type="EMBL" id="GFP23280.1"/>
    </source>
</evidence>
<protein>
    <recommendedName>
        <fullName evidence="4 5">Large ribosomal subunit protein bL28</fullName>
    </recommendedName>
</protein>
<evidence type="ECO:0000256" key="1">
    <source>
        <dbReference type="ARBA" id="ARBA00008760"/>
    </source>
</evidence>
<dbReference type="GO" id="GO:1990904">
    <property type="term" value="C:ribonucleoprotein complex"/>
    <property type="evidence" value="ECO:0007669"/>
    <property type="project" value="UniProtKB-KW"/>
</dbReference>
<dbReference type="GO" id="GO:0005840">
    <property type="term" value="C:ribosome"/>
    <property type="evidence" value="ECO:0007669"/>
    <property type="project" value="UniProtKB-KW"/>
</dbReference>
<dbReference type="GO" id="GO:0003735">
    <property type="term" value="F:structural constituent of ribosome"/>
    <property type="evidence" value="ECO:0007669"/>
    <property type="project" value="InterPro"/>
</dbReference>
<evidence type="ECO:0000313" key="17">
    <source>
        <dbReference type="Proteomes" id="UP000588083"/>
    </source>
</evidence>
<keyword evidence="2 5" id="KW-0689">Ribosomal protein</keyword>
<evidence type="ECO:0000313" key="7">
    <source>
        <dbReference type="EMBL" id="GFP21421.1"/>
    </source>
</evidence>
<evidence type="ECO:0000256" key="5">
    <source>
        <dbReference type="HAMAP-Rule" id="MF_00373"/>
    </source>
</evidence>
<dbReference type="PANTHER" id="PTHR39080">
    <property type="entry name" value="50S RIBOSOMAL PROTEIN L28"/>
    <property type="match status" value="1"/>
</dbReference>
<evidence type="ECO:0000313" key="13">
    <source>
        <dbReference type="Proteomes" id="UP000574717"/>
    </source>
</evidence>
<evidence type="ECO:0000313" key="16">
    <source>
        <dbReference type="Proteomes" id="UP000585609"/>
    </source>
</evidence>
<dbReference type="EMBL" id="BLRW01000079">
    <property type="protein sequence ID" value="GFP23280.1"/>
    <property type="molecule type" value="Genomic_DNA"/>
</dbReference>
<dbReference type="Gene3D" id="2.30.170.40">
    <property type="entry name" value="Ribosomal protein L28/L24"/>
    <property type="match status" value="1"/>
</dbReference>
<dbReference type="RefSeq" id="WP_176226553.1">
    <property type="nucleotide sequence ID" value="NZ_BLRU01000071.1"/>
</dbReference>
<dbReference type="SUPFAM" id="SSF143800">
    <property type="entry name" value="L28p-like"/>
    <property type="match status" value="1"/>
</dbReference>
<comment type="caution">
    <text evidence="7">The sequence shown here is derived from an EMBL/GenBank/DDBJ whole genome shotgun (WGS) entry which is preliminary data.</text>
</comment>
<dbReference type="EMBL" id="BLRU01000071">
    <property type="protein sequence ID" value="GFP19398.1"/>
    <property type="molecule type" value="Genomic_DNA"/>
</dbReference>
<dbReference type="Proteomes" id="UP000588083">
    <property type="component" value="Unassembled WGS sequence"/>
</dbReference>
<dbReference type="Proteomes" id="UP000569018">
    <property type="component" value="Unassembled WGS sequence"/>
</dbReference>
<dbReference type="EMBL" id="BLSB01000107">
    <property type="protein sequence ID" value="GFP35453.1"/>
    <property type="molecule type" value="Genomic_DNA"/>
</dbReference>
<evidence type="ECO:0000256" key="4">
    <source>
        <dbReference type="ARBA" id="ARBA00035174"/>
    </source>
</evidence>
<dbReference type="Proteomes" id="UP000585609">
    <property type="component" value="Unassembled WGS sequence"/>
</dbReference>
<dbReference type="NCBIfam" id="TIGR00009">
    <property type="entry name" value="L28"/>
    <property type="match status" value="1"/>
</dbReference>
<evidence type="ECO:0000313" key="11">
    <source>
        <dbReference type="EMBL" id="GFP39905.1"/>
    </source>
</evidence>
<keyword evidence="17" id="KW-1185">Reference proteome</keyword>
<dbReference type="HAMAP" id="MF_00373">
    <property type="entry name" value="Ribosomal_bL28"/>
    <property type="match status" value="1"/>
</dbReference>
<sequence length="63" mass="7200">MSQVCDICGKRPLYGHNVSHSHKKTLRRWEPSLRKIRVEDKGKIKVVKVCNKCVKAGKAKRAV</sequence>
<dbReference type="EMBL" id="BLSD01000105">
    <property type="protein sequence ID" value="GFP39905.1"/>
    <property type="molecule type" value="Genomic_DNA"/>
</dbReference>
<organism evidence="7 15">
    <name type="scientific">Candidatus Hakubella thermalkaliphila</name>
    <dbReference type="NCBI Taxonomy" id="2754717"/>
    <lineage>
        <taxon>Bacteria</taxon>
        <taxon>Bacillati</taxon>
        <taxon>Actinomycetota</taxon>
        <taxon>Actinomycetota incertae sedis</taxon>
        <taxon>Candidatus Hakubellales</taxon>
        <taxon>Candidatus Hakubellaceae</taxon>
        <taxon>Candidatus Hakubella</taxon>
    </lineage>
</organism>
<dbReference type="InterPro" id="IPR050096">
    <property type="entry name" value="Bacterial_rp_bL28"/>
</dbReference>
<dbReference type="Proteomes" id="UP000580051">
    <property type="component" value="Unassembled WGS sequence"/>
</dbReference>
<evidence type="ECO:0000313" key="6">
    <source>
        <dbReference type="EMBL" id="GFP19398.1"/>
    </source>
</evidence>
<dbReference type="EMBL" id="BLRZ01000035">
    <property type="protein sequence ID" value="GFP30006.1"/>
    <property type="molecule type" value="Genomic_DNA"/>
</dbReference>
<dbReference type="Proteomes" id="UP000574717">
    <property type="component" value="Unassembled WGS sequence"/>
</dbReference>
<dbReference type="InterPro" id="IPR026569">
    <property type="entry name" value="Ribosomal_bL28"/>
</dbReference>
<dbReference type="InterPro" id="IPR034704">
    <property type="entry name" value="Ribosomal_bL28/bL31-like_sf"/>
</dbReference>
<gene>
    <name evidence="5" type="primary">rpmB</name>
    <name evidence="6" type="ORF">HKBW3S03_00903</name>
    <name evidence="7" type="ORF">HKBW3S06_00648</name>
    <name evidence="8" type="ORF">HKBW3S09_00747</name>
    <name evidence="9" type="ORF">HKBW3S34_00926</name>
    <name evidence="10" type="ORF">HKBW3S43_01244</name>
    <name evidence="11" type="ORF">HKBW3S47_01602</name>
</gene>
<evidence type="ECO:0000313" key="10">
    <source>
        <dbReference type="EMBL" id="GFP35453.1"/>
    </source>
</evidence>
<evidence type="ECO:0000256" key="2">
    <source>
        <dbReference type="ARBA" id="ARBA00022980"/>
    </source>
</evidence>
<dbReference type="PANTHER" id="PTHR39080:SF1">
    <property type="entry name" value="LARGE RIBOSOMAL SUBUNIT PROTEIN BL28A"/>
    <property type="match status" value="1"/>
</dbReference>
<reference evidence="12 13" key="1">
    <citation type="journal article" date="2020" name="Front. Microbiol.">
        <title>Single-cell genomics of novel Actinobacteria with the Wood-Ljungdahl pathway discovered in a serpentinizing system.</title>
        <authorList>
            <person name="Merino N."/>
            <person name="Kawai M."/>
            <person name="Boyd E.S."/>
            <person name="Colman D.R."/>
            <person name="McGlynn S.E."/>
            <person name="Nealson K.H."/>
            <person name="Kurokawa K."/>
            <person name="Hongoh Y."/>
        </authorList>
    </citation>
    <scope>NUCLEOTIDE SEQUENCE [LARGE SCALE GENOMIC DNA]</scope>
    <source>
        <strain evidence="6 13">S03</strain>
        <strain evidence="7 15">S06</strain>
        <strain evidence="8 16">S09_30</strain>
        <strain evidence="9 17">S34</strain>
        <strain evidence="10 14">S43</strain>
        <strain evidence="11 12">S47</strain>
    </source>
</reference>
<dbReference type="EMBL" id="BLRV01000046">
    <property type="protein sequence ID" value="GFP21421.1"/>
    <property type="molecule type" value="Genomic_DNA"/>
</dbReference>
<evidence type="ECO:0000313" key="15">
    <source>
        <dbReference type="Proteomes" id="UP000580051"/>
    </source>
</evidence>
<evidence type="ECO:0000313" key="9">
    <source>
        <dbReference type="EMBL" id="GFP30006.1"/>
    </source>
</evidence>
<dbReference type="InterPro" id="IPR001383">
    <property type="entry name" value="Ribosomal_bL28_bact-type"/>
</dbReference>
<keyword evidence="3 5" id="KW-0687">Ribonucleoprotein</keyword>
<dbReference type="Proteomes" id="UP000576480">
    <property type="component" value="Unassembled WGS sequence"/>
</dbReference>